<name>A0A6J1J9I8_CUCMA</name>
<dbReference type="GO" id="GO:0005739">
    <property type="term" value="C:mitochondrion"/>
    <property type="evidence" value="ECO:0007669"/>
    <property type="project" value="TreeGrafter"/>
</dbReference>
<accession>A0A6J1J9I8</accession>
<reference evidence="3" key="1">
    <citation type="submission" date="2025-08" db="UniProtKB">
        <authorList>
            <consortium name="RefSeq"/>
        </authorList>
    </citation>
    <scope>IDENTIFICATION</scope>
    <source>
        <tissue evidence="3">Young leaves</tissue>
    </source>
</reference>
<dbReference type="Proteomes" id="UP000504608">
    <property type="component" value="Unplaced"/>
</dbReference>
<protein>
    <submittedName>
        <fullName evidence="3">Protein SENESCENCE-ASSOCIATED GENE 21, mitochondrial-like</fullName>
    </submittedName>
</protein>
<dbReference type="PANTHER" id="PTHR33509">
    <property type="entry name" value="LATE EMBRYOGENIS ABUNDANT PROTEIN 2-RELATED"/>
    <property type="match status" value="1"/>
</dbReference>
<dbReference type="Pfam" id="PF03242">
    <property type="entry name" value="LEA_3a"/>
    <property type="match status" value="1"/>
</dbReference>
<dbReference type="GeneID" id="111482498"/>
<evidence type="ECO:0000313" key="2">
    <source>
        <dbReference type="Proteomes" id="UP000504608"/>
    </source>
</evidence>
<dbReference type="GO" id="GO:0006950">
    <property type="term" value="P:response to stress"/>
    <property type="evidence" value="ECO:0007669"/>
    <property type="project" value="TreeGrafter"/>
</dbReference>
<dbReference type="RefSeq" id="XP_022984078.1">
    <property type="nucleotide sequence ID" value="XM_023128310.1"/>
</dbReference>
<proteinExistence type="predicted"/>
<dbReference type="AlphaFoldDB" id="A0A6J1J9I8"/>
<dbReference type="InterPro" id="IPR004926">
    <property type="entry name" value="LEA_3a"/>
</dbReference>
<evidence type="ECO:0000313" key="3">
    <source>
        <dbReference type="RefSeq" id="XP_022984078.1"/>
    </source>
</evidence>
<evidence type="ECO:0000256" key="1">
    <source>
        <dbReference type="SAM" id="MobiDB-lite"/>
    </source>
</evidence>
<feature type="region of interest" description="Disordered" evidence="1">
    <location>
        <begin position="39"/>
        <end position="58"/>
    </location>
</feature>
<keyword evidence="2" id="KW-1185">Reference proteome</keyword>
<sequence>MARFFSGVKITSGLVSDGLSNALIRRGYTAEAMAASQRAARDDGMMKKEEQAERSREKVAWVPDPVTGYYRPENYSDEIDAVDLRAMMMLQRRRKFIEQNE</sequence>
<gene>
    <name evidence="3" type="primary">LOC111482498</name>
</gene>
<dbReference type="OrthoDB" id="1693956at2759"/>
<dbReference type="KEGG" id="cmax:111482498"/>
<organism evidence="2 3">
    <name type="scientific">Cucurbita maxima</name>
    <name type="common">Pumpkin</name>
    <name type="synonym">Winter squash</name>
    <dbReference type="NCBI Taxonomy" id="3661"/>
    <lineage>
        <taxon>Eukaryota</taxon>
        <taxon>Viridiplantae</taxon>
        <taxon>Streptophyta</taxon>
        <taxon>Embryophyta</taxon>
        <taxon>Tracheophyta</taxon>
        <taxon>Spermatophyta</taxon>
        <taxon>Magnoliopsida</taxon>
        <taxon>eudicotyledons</taxon>
        <taxon>Gunneridae</taxon>
        <taxon>Pentapetalae</taxon>
        <taxon>rosids</taxon>
        <taxon>fabids</taxon>
        <taxon>Cucurbitales</taxon>
        <taxon>Cucurbitaceae</taxon>
        <taxon>Cucurbiteae</taxon>
        <taxon>Cucurbita</taxon>
    </lineage>
</organism>
<dbReference type="PANTHER" id="PTHR33509:SF5">
    <property type="entry name" value="PROTEIN SENESCENCE-ASSOCIATED GENE 21, MITOCHONDRIAL"/>
    <property type="match status" value="1"/>
</dbReference>